<dbReference type="AlphaFoldDB" id="A0A0F9C6L5"/>
<dbReference type="Gene3D" id="3.40.50.150">
    <property type="entry name" value="Vaccinia Virus protein VP39"/>
    <property type="match status" value="1"/>
</dbReference>
<feature type="region of interest" description="Disordered" evidence="1">
    <location>
        <begin position="198"/>
        <end position="267"/>
    </location>
</feature>
<organism evidence="2">
    <name type="scientific">marine sediment metagenome</name>
    <dbReference type="NCBI Taxonomy" id="412755"/>
    <lineage>
        <taxon>unclassified sequences</taxon>
        <taxon>metagenomes</taxon>
        <taxon>ecological metagenomes</taxon>
    </lineage>
</organism>
<proteinExistence type="predicted"/>
<feature type="compositionally biased region" description="Basic and acidic residues" evidence="1">
    <location>
        <begin position="220"/>
        <end position="232"/>
    </location>
</feature>
<evidence type="ECO:0000256" key="1">
    <source>
        <dbReference type="SAM" id="MobiDB-lite"/>
    </source>
</evidence>
<dbReference type="EMBL" id="LAZR01034623">
    <property type="protein sequence ID" value="KKL44804.1"/>
    <property type="molecule type" value="Genomic_DNA"/>
</dbReference>
<evidence type="ECO:0008006" key="3">
    <source>
        <dbReference type="Google" id="ProtNLM"/>
    </source>
</evidence>
<reference evidence="2" key="1">
    <citation type="journal article" date="2015" name="Nature">
        <title>Complex archaea that bridge the gap between prokaryotes and eukaryotes.</title>
        <authorList>
            <person name="Spang A."/>
            <person name="Saw J.H."/>
            <person name="Jorgensen S.L."/>
            <person name="Zaremba-Niedzwiedzka K."/>
            <person name="Martijn J."/>
            <person name="Lind A.E."/>
            <person name="van Eijk R."/>
            <person name="Schleper C."/>
            <person name="Guy L."/>
            <person name="Ettema T.J."/>
        </authorList>
    </citation>
    <scope>NUCLEOTIDE SEQUENCE</scope>
</reference>
<accession>A0A0F9C6L5</accession>
<dbReference type="SUPFAM" id="SSF53335">
    <property type="entry name" value="S-adenosyl-L-methionine-dependent methyltransferases"/>
    <property type="match status" value="1"/>
</dbReference>
<dbReference type="InterPro" id="IPR029063">
    <property type="entry name" value="SAM-dependent_MTases_sf"/>
</dbReference>
<protein>
    <recommendedName>
        <fullName evidence="3">DNA (cytosine-5-)-methyltransferase</fullName>
    </recommendedName>
</protein>
<evidence type="ECO:0000313" key="2">
    <source>
        <dbReference type="EMBL" id="KKL44804.1"/>
    </source>
</evidence>
<gene>
    <name evidence="2" type="ORF">LCGC14_2362020</name>
</gene>
<name>A0A0F9C6L5_9ZZZZ</name>
<sequence>MMAAYYNDNDAYCAEWLRNLIKAGHIPPGDVDERSITDVKADDLKGYIQHHFFAGIAGWPEALRLAGYSADRSIWTASCPCPPFSSAGKHQECPECKNKHLVWCPRRTGFAICAICGHAWFADERHLWPEVWRLAAERRPERIFGEQVASIGGTEWLAGVRGSLEILGYAVGSPDLPACGVGAPTIRQRLFWLADADQGQRGWQPSGEGRERNGTPPGRLEGDGLAQRRGEDGGLGDSDGAGLQRRNGEQANGSSQQRVPIERSGGTGATFWSDYDLIPCTDGKTRRVKSGIQPLAARLPRAMDGLGPISRVGVLKGAGNSICPQVAAEFIRAVMETKLI</sequence>
<feature type="compositionally biased region" description="Polar residues" evidence="1">
    <location>
        <begin position="249"/>
        <end position="258"/>
    </location>
</feature>
<comment type="caution">
    <text evidence="2">The sequence shown here is derived from an EMBL/GenBank/DDBJ whole genome shotgun (WGS) entry which is preliminary data.</text>
</comment>